<proteinExistence type="predicted"/>
<sequence>CSDSGLGEQEPNSGASTTQPLPLGFPQEEYYEQTSPNSRTEGDGNSDPESS</sequence>
<name>A0ABD0PQK3_CIRMR</name>
<accession>A0ABD0PQK3</accession>
<feature type="non-terminal residue" evidence="2">
    <location>
        <position position="51"/>
    </location>
</feature>
<evidence type="ECO:0000256" key="1">
    <source>
        <dbReference type="SAM" id="MobiDB-lite"/>
    </source>
</evidence>
<evidence type="ECO:0000313" key="2">
    <source>
        <dbReference type="EMBL" id="KAL0175716.1"/>
    </source>
</evidence>
<reference evidence="2 3" key="1">
    <citation type="submission" date="2024-05" db="EMBL/GenBank/DDBJ databases">
        <title>Genome sequencing and assembly of Indian major carp, Cirrhinus mrigala (Hamilton, 1822).</title>
        <authorList>
            <person name="Mohindra V."/>
            <person name="Chowdhury L.M."/>
            <person name="Lal K."/>
            <person name="Jena J.K."/>
        </authorList>
    </citation>
    <scope>NUCLEOTIDE SEQUENCE [LARGE SCALE GENOMIC DNA]</scope>
    <source>
        <strain evidence="2">CM1030</strain>
        <tissue evidence="2">Blood</tissue>
    </source>
</reference>
<dbReference type="EMBL" id="JAMKFB020000014">
    <property type="protein sequence ID" value="KAL0175716.1"/>
    <property type="molecule type" value="Genomic_DNA"/>
</dbReference>
<comment type="caution">
    <text evidence="2">The sequence shown here is derived from an EMBL/GenBank/DDBJ whole genome shotgun (WGS) entry which is preliminary data.</text>
</comment>
<feature type="non-terminal residue" evidence="2">
    <location>
        <position position="1"/>
    </location>
</feature>
<feature type="region of interest" description="Disordered" evidence="1">
    <location>
        <begin position="1"/>
        <end position="51"/>
    </location>
</feature>
<protein>
    <submittedName>
        <fullName evidence="2">Uncharacterized protein</fullName>
    </submittedName>
</protein>
<dbReference type="Proteomes" id="UP001529510">
    <property type="component" value="Unassembled WGS sequence"/>
</dbReference>
<keyword evidence="3" id="KW-1185">Reference proteome</keyword>
<organism evidence="2 3">
    <name type="scientific">Cirrhinus mrigala</name>
    <name type="common">Mrigala</name>
    <dbReference type="NCBI Taxonomy" id="683832"/>
    <lineage>
        <taxon>Eukaryota</taxon>
        <taxon>Metazoa</taxon>
        <taxon>Chordata</taxon>
        <taxon>Craniata</taxon>
        <taxon>Vertebrata</taxon>
        <taxon>Euteleostomi</taxon>
        <taxon>Actinopterygii</taxon>
        <taxon>Neopterygii</taxon>
        <taxon>Teleostei</taxon>
        <taxon>Ostariophysi</taxon>
        <taxon>Cypriniformes</taxon>
        <taxon>Cyprinidae</taxon>
        <taxon>Labeoninae</taxon>
        <taxon>Labeonini</taxon>
        <taxon>Cirrhinus</taxon>
    </lineage>
</organism>
<feature type="compositionally biased region" description="Polar residues" evidence="1">
    <location>
        <begin position="10"/>
        <end position="20"/>
    </location>
</feature>
<dbReference type="AlphaFoldDB" id="A0ABD0PQK3"/>
<gene>
    <name evidence="2" type="ORF">M9458_028046</name>
</gene>
<evidence type="ECO:0000313" key="3">
    <source>
        <dbReference type="Proteomes" id="UP001529510"/>
    </source>
</evidence>